<organism evidence="2 3">
    <name type="scientific">Cinchona calisaya</name>
    <dbReference type="NCBI Taxonomy" id="153742"/>
    <lineage>
        <taxon>Eukaryota</taxon>
        <taxon>Viridiplantae</taxon>
        <taxon>Streptophyta</taxon>
        <taxon>Embryophyta</taxon>
        <taxon>Tracheophyta</taxon>
        <taxon>Spermatophyta</taxon>
        <taxon>Magnoliopsida</taxon>
        <taxon>eudicotyledons</taxon>
        <taxon>Gunneridae</taxon>
        <taxon>Pentapetalae</taxon>
        <taxon>asterids</taxon>
        <taxon>lamiids</taxon>
        <taxon>Gentianales</taxon>
        <taxon>Rubiaceae</taxon>
        <taxon>Cinchonoideae</taxon>
        <taxon>Cinchoneae</taxon>
        <taxon>Cinchona</taxon>
    </lineage>
</organism>
<dbReference type="AlphaFoldDB" id="A0ABD2ZYX5"/>
<gene>
    <name evidence="2" type="ORF">ACH5RR_015572</name>
</gene>
<protein>
    <submittedName>
        <fullName evidence="2">Uncharacterized protein</fullName>
    </submittedName>
</protein>
<accession>A0ABD2ZYX5</accession>
<name>A0ABD2ZYX5_9GENT</name>
<feature type="region of interest" description="Disordered" evidence="1">
    <location>
        <begin position="1"/>
        <end position="35"/>
    </location>
</feature>
<sequence>MGQVQKGQAGSSGDKVQNKQDAPVDLVKNTPNKSPEVYDRLDSHTISHNNEKLAALIDTGILYPPSIQDHTNTIEKQVLGVDTLATEIMEKKGLVIPESNELMAMVSDDGAIINQVESNDDPHYFFYLDNANSFLLERENQLAEWQSTSDFNVILSTEEYLSNHQQHAGVIAYDCSRWLESLQKAKLVEGNNRSGFDSGNEDYHYNAQTSLVAR</sequence>
<dbReference type="Proteomes" id="UP001630127">
    <property type="component" value="Unassembled WGS sequence"/>
</dbReference>
<proteinExistence type="predicted"/>
<comment type="caution">
    <text evidence="2">The sequence shown here is derived from an EMBL/GenBank/DDBJ whole genome shotgun (WGS) entry which is preliminary data.</text>
</comment>
<evidence type="ECO:0000313" key="3">
    <source>
        <dbReference type="Proteomes" id="UP001630127"/>
    </source>
</evidence>
<dbReference type="EMBL" id="JBJUIK010000007">
    <property type="protein sequence ID" value="KAL3522738.1"/>
    <property type="molecule type" value="Genomic_DNA"/>
</dbReference>
<feature type="compositionally biased region" description="Polar residues" evidence="1">
    <location>
        <begin position="1"/>
        <end position="15"/>
    </location>
</feature>
<evidence type="ECO:0000313" key="2">
    <source>
        <dbReference type="EMBL" id="KAL3522738.1"/>
    </source>
</evidence>
<reference evidence="2 3" key="1">
    <citation type="submission" date="2024-11" db="EMBL/GenBank/DDBJ databases">
        <title>A near-complete genome assembly of Cinchona calisaya.</title>
        <authorList>
            <person name="Lian D.C."/>
            <person name="Zhao X.W."/>
            <person name="Wei L."/>
        </authorList>
    </citation>
    <scope>NUCLEOTIDE SEQUENCE [LARGE SCALE GENOMIC DNA]</scope>
    <source>
        <tissue evidence="2">Nenye</tissue>
    </source>
</reference>
<evidence type="ECO:0000256" key="1">
    <source>
        <dbReference type="SAM" id="MobiDB-lite"/>
    </source>
</evidence>
<keyword evidence="3" id="KW-1185">Reference proteome</keyword>